<evidence type="ECO:0000259" key="3">
    <source>
        <dbReference type="PROSITE" id="PS51186"/>
    </source>
</evidence>
<dbReference type="SUPFAM" id="SSF55729">
    <property type="entry name" value="Acyl-CoA N-acyltransferases (Nat)"/>
    <property type="match status" value="1"/>
</dbReference>
<dbReference type="Pfam" id="PF13508">
    <property type="entry name" value="Acetyltransf_7"/>
    <property type="match status" value="1"/>
</dbReference>
<dbReference type="InterPro" id="IPR000182">
    <property type="entry name" value="GNAT_dom"/>
</dbReference>
<feature type="domain" description="N-acetyltransferase" evidence="3">
    <location>
        <begin position="6"/>
        <end position="181"/>
    </location>
</feature>
<evidence type="ECO:0000313" key="4">
    <source>
        <dbReference type="EMBL" id="AIG76245.1"/>
    </source>
</evidence>
<dbReference type="RefSeq" id="WP_038512595.1">
    <property type="nucleotide sequence ID" value="NZ_CP008953.1"/>
</dbReference>
<evidence type="ECO:0000256" key="1">
    <source>
        <dbReference type="ARBA" id="ARBA00022679"/>
    </source>
</evidence>
<accession>A0A075V125</accession>
<dbReference type="PANTHER" id="PTHR43877">
    <property type="entry name" value="AMINOALKYLPHOSPHONATE N-ACETYLTRANSFERASE-RELATED-RELATED"/>
    <property type="match status" value="1"/>
</dbReference>
<organism evidence="4 5">
    <name type="scientific">Amycolatopsis japonica</name>
    <dbReference type="NCBI Taxonomy" id="208439"/>
    <lineage>
        <taxon>Bacteria</taxon>
        <taxon>Bacillati</taxon>
        <taxon>Actinomycetota</taxon>
        <taxon>Actinomycetes</taxon>
        <taxon>Pseudonocardiales</taxon>
        <taxon>Pseudonocardiaceae</taxon>
        <taxon>Amycolatopsis</taxon>
        <taxon>Amycolatopsis japonica group</taxon>
    </lineage>
</organism>
<protein>
    <submittedName>
        <fullName evidence="4">GCN5-related N-acetyltransferase</fullName>
    </submittedName>
</protein>
<dbReference type="EMBL" id="CP008953">
    <property type="protein sequence ID" value="AIG76245.1"/>
    <property type="molecule type" value="Genomic_DNA"/>
</dbReference>
<dbReference type="GO" id="GO:0016747">
    <property type="term" value="F:acyltransferase activity, transferring groups other than amino-acyl groups"/>
    <property type="evidence" value="ECO:0007669"/>
    <property type="project" value="InterPro"/>
</dbReference>
<dbReference type="InterPro" id="IPR050832">
    <property type="entry name" value="Bact_Acetyltransf"/>
</dbReference>
<dbReference type="HOGENOM" id="CLU_087351_1_0_11"/>
<dbReference type="Gene3D" id="3.40.630.30">
    <property type="match status" value="1"/>
</dbReference>
<dbReference type="AlphaFoldDB" id="A0A075V125"/>
<reference evidence="4 5" key="1">
    <citation type="journal article" date="2014" name="J. Biotechnol.">
        <title>Complete genome sequence of the actinobacterium Amycolatopsis japonica MG417-CF17(T) (=DSM 44213T) producing (S,S)-N,N'-ethylenediaminedisuccinic acid.</title>
        <authorList>
            <person name="Stegmann E."/>
            <person name="Albersmeier A."/>
            <person name="Spohn M."/>
            <person name="Gert H."/>
            <person name="Weber T."/>
            <person name="Wohlleben W."/>
            <person name="Kalinowski J."/>
            <person name="Ruckert C."/>
        </authorList>
    </citation>
    <scope>NUCLEOTIDE SEQUENCE [LARGE SCALE GENOMIC DNA]</scope>
    <source>
        <strain evidence="5">MG417-CF17 (DSM 44213)</strain>
    </source>
</reference>
<evidence type="ECO:0000313" key="5">
    <source>
        <dbReference type="Proteomes" id="UP000028492"/>
    </source>
</evidence>
<dbReference type="Proteomes" id="UP000028492">
    <property type="component" value="Chromosome"/>
</dbReference>
<keyword evidence="2" id="KW-0012">Acyltransferase</keyword>
<gene>
    <name evidence="4" type="ORF">AJAP_16885</name>
</gene>
<keyword evidence="1 4" id="KW-0808">Transferase</keyword>
<dbReference type="PROSITE" id="PS51186">
    <property type="entry name" value="GNAT"/>
    <property type="match status" value="1"/>
</dbReference>
<dbReference type="InterPro" id="IPR016181">
    <property type="entry name" value="Acyl_CoA_acyltransferase"/>
</dbReference>
<evidence type="ECO:0000256" key="2">
    <source>
        <dbReference type="ARBA" id="ARBA00023315"/>
    </source>
</evidence>
<dbReference type="KEGG" id="aja:AJAP_16885"/>
<dbReference type="STRING" id="208439.AJAP_16885"/>
<dbReference type="PANTHER" id="PTHR43877:SF1">
    <property type="entry name" value="ACETYLTRANSFERASE"/>
    <property type="match status" value="1"/>
</dbReference>
<proteinExistence type="predicted"/>
<keyword evidence="5" id="KW-1185">Reference proteome</keyword>
<dbReference type="CDD" id="cd04301">
    <property type="entry name" value="NAT_SF"/>
    <property type="match status" value="1"/>
</dbReference>
<sequence>MTTYTPPQRAATLADAPAISALMRASVLELFPRFYDERQTLSAAEHIASLDLRLIEDGTYFVHEADGEIVACGGWSRRNRTHAGAGDAADDDRPLDPAIEPARVRAMFVRADWTRRGLGRAILESCRLAAKAEGFSSLTLTATLPGVPLYLAFGFTEVERVTVTTPDGVDVPGAVMARDIDEPDSIEA</sequence>
<dbReference type="eggNOG" id="COG1246">
    <property type="taxonomic scope" value="Bacteria"/>
</dbReference>
<name>A0A075V125_9PSEU</name>